<dbReference type="InterPro" id="IPR002711">
    <property type="entry name" value="HNH"/>
</dbReference>
<feature type="domain" description="HNH nuclease" evidence="1">
    <location>
        <begin position="200"/>
        <end position="257"/>
    </location>
</feature>
<dbReference type="Gene3D" id="1.10.30.50">
    <property type="match status" value="1"/>
</dbReference>
<evidence type="ECO:0000313" key="3">
    <source>
        <dbReference type="Proteomes" id="UP000267341"/>
    </source>
</evidence>
<protein>
    <submittedName>
        <fullName evidence="2">5-methylcytosine-specific restriction protein A</fullName>
    </submittedName>
</protein>
<dbReference type="SMART" id="SM00507">
    <property type="entry name" value="HNHc"/>
    <property type="match status" value="1"/>
</dbReference>
<keyword evidence="3" id="KW-1185">Reference proteome</keyword>
<gene>
    <name evidence="2" type="ORF">C7387_3162</name>
</gene>
<dbReference type="EMBL" id="RBIZ01000005">
    <property type="protein sequence ID" value="RKR53693.1"/>
    <property type="molecule type" value="Genomic_DNA"/>
</dbReference>
<dbReference type="RefSeq" id="WP_120817039.1">
    <property type="nucleotide sequence ID" value="NZ_RBIZ01000005.1"/>
</dbReference>
<reference evidence="2 3" key="1">
    <citation type="submission" date="2018-10" db="EMBL/GenBank/DDBJ databases">
        <title>Genomic Encyclopedia of Type Strains, Phase IV (KMG-IV): sequencing the most valuable type-strain genomes for metagenomic binning, comparative biology and taxonomic classification.</title>
        <authorList>
            <person name="Goeker M."/>
        </authorList>
    </citation>
    <scope>NUCLEOTIDE SEQUENCE [LARGE SCALE GENOMIC DNA]</scope>
    <source>
        <strain evidence="2 3">DSM 5079</strain>
    </source>
</reference>
<organism evidence="2 3">
    <name type="scientific">Yokenella regensburgei</name>
    <dbReference type="NCBI Taxonomy" id="158877"/>
    <lineage>
        <taxon>Bacteria</taxon>
        <taxon>Pseudomonadati</taxon>
        <taxon>Pseudomonadota</taxon>
        <taxon>Gammaproteobacteria</taxon>
        <taxon>Enterobacterales</taxon>
        <taxon>Enterobacteriaceae</taxon>
        <taxon>Yokenella</taxon>
    </lineage>
</organism>
<comment type="caution">
    <text evidence="2">The sequence shown here is derived from an EMBL/GenBank/DDBJ whole genome shotgun (WGS) entry which is preliminary data.</text>
</comment>
<sequence length="281" mass="32119">MDIMFVMGLNGSQLDSKCRLENQDGLYGLFLESWGQKNNPQYNEALKTIIYRMQVKKIKKLDAFIASEPLLKNMPSKDERRLSNSDDGYFHINQVNAEKLRLELCRKQKFFSAYAKKEKPIGNGTKRIFLHAEELQSQNDWKEIVFGEDSCNFGLTDNLEILSNRAFKLLNKKLIKPVGVAKPCKSTTKVDVYLRCPDVVSYILKISNGICENCSKLGPFINSLGIPYLEVHHVIPLSKGGPDTPENCVALCPNCHKALHYAENIKQRTEILYEKCNRLQR</sequence>
<evidence type="ECO:0000259" key="1">
    <source>
        <dbReference type="SMART" id="SM00507"/>
    </source>
</evidence>
<name>A0ABX9RUK4_9ENTR</name>
<dbReference type="InterPro" id="IPR003615">
    <property type="entry name" value="HNH_nuc"/>
</dbReference>
<proteinExistence type="predicted"/>
<dbReference type="CDD" id="cd00085">
    <property type="entry name" value="HNHc"/>
    <property type="match status" value="1"/>
</dbReference>
<dbReference type="Proteomes" id="UP000267341">
    <property type="component" value="Unassembled WGS sequence"/>
</dbReference>
<evidence type="ECO:0000313" key="2">
    <source>
        <dbReference type="EMBL" id="RKR53693.1"/>
    </source>
</evidence>
<dbReference type="Pfam" id="PF01844">
    <property type="entry name" value="HNH"/>
    <property type="match status" value="1"/>
</dbReference>
<accession>A0ABX9RUK4</accession>
<dbReference type="GeneID" id="79383192"/>